<dbReference type="CDD" id="cd06429">
    <property type="entry name" value="GT8_like_1"/>
    <property type="match status" value="1"/>
</dbReference>
<dbReference type="GO" id="GO:0047262">
    <property type="term" value="F:polygalacturonate 4-alpha-galacturonosyltransferase activity"/>
    <property type="evidence" value="ECO:0007669"/>
    <property type="project" value="InterPro"/>
</dbReference>
<evidence type="ECO:0000256" key="2">
    <source>
        <dbReference type="ARBA" id="ARBA00006351"/>
    </source>
</evidence>
<dbReference type="AlphaFoldDB" id="A0A498J1P8"/>
<dbReference type="InterPro" id="IPR029993">
    <property type="entry name" value="GAUT"/>
</dbReference>
<keyword evidence="5" id="KW-0812">Transmembrane</keyword>
<comment type="similarity">
    <text evidence="2 5">Belongs to the glycosyltransferase 8 family.</text>
</comment>
<comment type="caution">
    <text evidence="6">The sequence shown here is derived from an EMBL/GenBank/DDBJ whole genome shotgun (WGS) entry which is preliminary data.</text>
</comment>
<comment type="subcellular location">
    <subcellularLocation>
        <location evidence="5">Golgi apparatus membrane</location>
        <topology evidence="5">Single-pass type II membrane protein</topology>
    </subcellularLocation>
</comment>
<keyword evidence="5" id="KW-0333">Golgi apparatus</keyword>
<evidence type="ECO:0000256" key="1">
    <source>
        <dbReference type="ARBA" id="ARBA00004877"/>
    </source>
</evidence>
<dbReference type="Pfam" id="PF01501">
    <property type="entry name" value="Glyco_transf_8"/>
    <property type="match status" value="1"/>
</dbReference>
<dbReference type="UniPathway" id="UPA00845"/>
<dbReference type="GO" id="GO:0000139">
    <property type="term" value="C:Golgi membrane"/>
    <property type="evidence" value="ECO:0007669"/>
    <property type="project" value="UniProtKB-SubCell"/>
</dbReference>
<keyword evidence="3 5" id="KW-0328">Glycosyltransferase</keyword>
<evidence type="ECO:0000313" key="7">
    <source>
        <dbReference type="Proteomes" id="UP000290289"/>
    </source>
</evidence>
<sequence>MQLHFSPSMRSITISSSNGFIDLMKIKVGARHISYRTVFHTILILAFLLPFVFILTAVVTLEGVNKCSSFDCLGRRLGPRLLGRVDDSGRLVRDFYKVLNQVNTEEIPAGLKLPDSFNQLVSEMKNNQYDARTFALMLRAMMENFEREIRESKFSELMNKHFAASSIPKGIYCLSLRLTDEYSSNAHARKQLPPPELLPLLSDNSYHHFILSTDNILAASVVVASAVQSSRQPEKIVFHVITDKKTYAGMHSWFALNPVSPAIVEVKGVHQFDWLTRENVPVLEAVENQNGIRNYYHGNHIAGANLSATTPRTFASKLQARSPKYISLLNHLRIYIPELFPNLDKVVFLDDDVVIQRDLSPLWEIDLGGKVNGAVETCKGEDDWVMSKRFRNYFNFSHPLVSKNLDPEECAWAYGMNIFDLSTWRKTNIRETYHSWLKENLKSNLTMWKLGTLPPALIAFRGHVHAIDPRWHMLGLGYQNNTNIESVSRAAVIHYNGQSKPWLQIGFEHLRPFWTKSSNRRQDTKQREYMIFTKFFCSSNFFEIYLRRQAENSPLGWNFPVPKSISSLEILQTTTSIIIITA</sequence>
<keyword evidence="4" id="KW-0808">Transferase</keyword>
<organism evidence="6 7">
    <name type="scientific">Malus domestica</name>
    <name type="common">Apple</name>
    <name type="synonym">Pyrus malus</name>
    <dbReference type="NCBI Taxonomy" id="3750"/>
    <lineage>
        <taxon>Eukaryota</taxon>
        <taxon>Viridiplantae</taxon>
        <taxon>Streptophyta</taxon>
        <taxon>Embryophyta</taxon>
        <taxon>Tracheophyta</taxon>
        <taxon>Spermatophyta</taxon>
        <taxon>Magnoliopsida</taxon>
        <taxon>eudicotyledons</taxon>
        <taxon>Gunneridae</taxon>
        <taxon>Pentapetalae</taxon>
        <taxon>rosids</taxon>
        <taxon>fabids</taxon>
        <taxon>Rosales</taxon>
        <taxon>Rosaceae</taxon>
        <taxon>Amygdaloideae</taxon>
        <taxon>Maleae</taxon>
        <taxon>Malus</taxon>
    </lineage>
</organism>
<keyword evidence="5" id="KW-0961">Cell wall biogenesis/degradation</keyword>
<dbReference type="InterPro" id="IPR029044">
    <property type="entry name" value="Nucleotide-diphossugar_trans"/>
</dbReference>
<reference evidence="6 7" key="1">
    <citation type="submission" date="2018-10" db="EMBL/GenBank/DDBJ databases">
        <title>A high-quality apple genome assembly.</title>
        <authorList>
            <person name="Hu J."/>
        </authorList>
    </citation>
    <scope>NUCLEOTIDE SEQUENCE [LARGE SCALE GENOMIC DNA]</scope>
    <source>
        <strain evidence="7">cv. HFTH1</strain>
        <tissue evidence="6">Young leaf</tissue>
    </source>
</reference>
<dbReference type="EC" id="2.4.1.-" evidence="5"/>
<keyword evidence="5" id="KW-1133">Transmembrane helix</keyword>
<dbReference type="PANTHER" id="PTHR32116:SF27">
    <property type="entry name" value="GALACTURONOSYLTRANSFERASE 13-RELATED"/>
    <property type="match status" value="1"/>
</dbReference>
<dbReference type="InterPro" id="IPR002495">
    <property type="entry name" value="Glyco_trans_8"/>
</dbReference>
<dbReference type="PANTHER" id="PTHR32116">
    <property type="entry name" value="GALACTURONOSYLTRANSFERASE 4-RELATED"/>
    <property type="match status" value="1"/>
</dbReference>
<evidence type="ECO:0000256" key="5">
    <source>
        <dbReference type="RuleBase" id="RU362027"/>
    </source>
</evidence>
<feature type="transmembrane region" description="Helical" evidence="5">
    <location>
        <begin position="37"/>
        <end position="61"/>
    </location>
</feature>
<dbReference type="Proteomes" id="UP000290289">
    <property type="component" value="Chromosome 9"/>
</dbReference>
<dbReference type="EMBL" id="RDQH01000335">
    <property type="protein sequence ID" value="RXH89639.1"/>
    <property type="molecule type" value="Genomic_DNA"/>
</dbReference>
<evidence type="ECO:0000313" key="6">
    <source>
        <dbReference type="EMBL" id="RXH89639.1"/>
    </source>
</evidence>
<protein>
    <recommendedName>
        <fullName evidence="5">Hexosyltransferase</fullName>
        <ecNumber evidence="5">2.4.1.-</ecNumber>
    </recommendedName>
</protein>
<dbReference type="GO" id="GO:0045489">
    <property type="term" value="P:pectin biosynthetic process"/>
    <property type="evidence" value="ECO:0007669"/>
    <property type="project" value="UniProtKB-UniPathway"/>
</dbReference>
<dbReference type="Gene3D" id="3.90.550.10">
    <property type="entry name" value="Spore Coat Polysaccharide Biosynthesis Protein SpsA, Chain A"/>
    <property type="match status" value="1"/>
</dbReference>
<name>A0A498J1P8_MALDO</name>
<evidence type="ECO:0000256" key="3">
    <source>
        <dbReference type="ARBA" id="ARBA00022676"/>
    </source>
</evidence>
<comment type="pathway">
    <text evidence="1 5">Glycan metabolism; pectin biosynthesis.</text>
</comment>
<gene>
    <name evidence="6" type="ORF">DVH24_031996</name>
</gene>
<proteinExistence type="inferred from homology"/>
<dbReference type="SUPFAM" id="SSF53448">
    <property type="entry name" value="Nucleotide-diphospho-sugar transferases"/>
    <property type="match status" value="1"/>
</dbReference>
<evidence type="ECO:0000256" key="4">
    <source>
        <dbReference type="ARBA" id="ARBA00022679"/>
    </source>
</evidence>
<accession>A0A498J1P8</accession>
<keyword evidence="7" id="KW-1185">Reference proteome</keyword>
<keyword evidence="5" id="KW-0472">Membrane</keyword>
<dbReference type="GO" id="GO:0071555">
    <property type="term" value="P:cell wall organization"/>
    <property type="evidence" value="ECO:0007669"/>
    <property type="project" value="UniProtKB-KW"/>
</dbReference>